<dbReference type="RefSeq" id="WP_105022319.1">
    <property type="nucleotide sequence ID" value="NZ_MSCM01000002.1"/>
</dbReference>
<proteinExistence type="inferred from homology"/>
<dbReference type="PANTHER" id="PTHR46268:SF6">
    <property type="entry name" value="UNIVERSAL STRESS PROTEIN UP12"/>
    <property type="match status" value="1"/>
</dbReference>
<dbReference type="Proteomes" id="UP000239068">
    <property type="component" value="Unassembled WGS sequence"/>
</dbReference>
<comment type="caution">
    <text evidence="3">The sequence shown here is derived from an EMBL/GenBank/DDBJ whole genome shotgun (WGS) entry which is preliminary data.</text>
</comment>
<comment type="similarity">
    <text evidence="1">Belongs to the universal stress protein A family.</text>
</comment>
<dbReference type="CDD" id="cd00293">
    <property type="entry name" value="USP-like"/>
    <property type="match status" value="1"/>
</dbReference>
<accession>A0A2S7WHA3</accession>
<dbReference type="SUPFAM" id="SSF52402">
    <property type="entry name" value="Adenine nucleotide alpha hydrolases-like"/>
    <property type="match status" value="2"/>
</dbReference>
<evidence type="ECO:0000313" key="3">
    <source>
        <dbReference type="EMBL" id="PQJ77000.1"/>
    </source>
</evidence>
<dbReference type="InterPro" id="IPR006015">
    <property type="entry name" value="Universal_stress_UspA"/>
</dbReference>
<dbReference type="AlphaFoldDB" id="A0A2S7WHA3"/>
<dbReference type="PANTHER" id="PTHR46268">
    <property type="entry name" value="STRESS RESPONSE PROTEIN NHAX"/>
    <property type="match status" value="1"/>
</dbReference>
<keyword evidence="4" id="KW-1185">Reference proteome</keyword>
<sequence>MKNILVPIGSTESAQNTLQFAIDFAAEVNANILVFRAYSVQSKAGVMINVNTIIERETNLYLRAIVNSVDRKNVTVNLISAKGSLVDSVEAIDNELNVDLIIVGARSNSIKEEIFLGKTAGKLVKQTDLPILAVPDGYKYTPVKNILMAFNSGIVKSKTALRPLQFIVKKFNCEVNLLQVKTADYTDEDLVLSKELENLKSSLTITENATTFQGVLEHFQKHQPDMLCVFRRKRGFFKKLWEKNTVLKEEFYTNVPLLILKGK</sequence>
<gene>
    <name evidence="3" type="ORF">BTO16_14180</name>
</gene>
<dbReference type="OrthoDB" id="1421767at2"/>
<evidence type="ECO:0000256" key="1">
    <source>
        <dbReference type="ARBA" id="ARBA00008791"/>
    </source>
</evidence>
<evidence type="ECO:0000313" key="4">
    <source>
        <dbReference type="Proteomes" id="UP000239068"/>
    </source>
</evidence>
<dbReference type="EMBL" id="MSCM01000002">
    <property type="protein sequence ID" value="PQJ77000.1"/>
    <property type="molecule type" value="Genomic_DNA"/>
</dbReference>
<dbReference type="Gene3D" id="3.40.50.12370">
    <property type="match status" value="1"/>
</dbReference>
<dbReference type="PRINTS" id="PR01438">
    <property type="entry name" value="UNVRSLSTRESS"/>
</dbReference>
<organism evidence="3 4">
    <name type="scientific">Polaribacter glomeratus</name>
    <dbReference type="NCBI Taxonomy" id="102"/>
    <lineage>
        <taxon>Bacteria</taxon>
        <taxon>Pseudomonadati</taxon>
        <taxon>Bacteroidota</taxon>
        <taxon>Flavobacteriia</taxon>
        <taxon>Flavobacteriales</taxon>
        <taxon>Flavobacteriaceae</taxon>
    </lineage>
</organism>
<evidence type="ECO:0000259" key="2">
    <source>
        <dbReference type="Pfam" id="PF00582"/>
    </source>
</evidence>
<name>A0A2S7WHA3_9FLAO</name>
<dbReference type="InterPro" id="IPR006016">
    <property type="entry name" value="UspA"/>
</dbReference>
<feature type="domain" description="UspA" evidence="2">
    <location>
        <begin position="1"/>
        <end position="135"/>
    </location>
</feature>
<dbReference type="Pfam" id="PF00582">
    <property type="entry name" value="Usp"/>
    <property type="match status" value="1"/>
</dbReference>
<reference evidence="3 4" key="1">
    <citation type="submission" date="2016-12" db="EMBL/GenBank/DDBJ databases">
        <title>Trade-off between light-utilization and light-protection in marine flavobacteria.</title>
        <authorList>
            <person name="Kumagai Y."/>
            <person name="Yoshizawa S."/>
            <person name="Kogure K."/>
            <person name="Iwasaki W."/>
        </authorList>
    </citation>
    <scope>NUCLEOTIDE SEQUENCE [LARGE SCALE GENOMIC DNA]</scope>
    <source>
        <strain evidence="3 4">ATCC 43844</strain>
    </source>
</reference>
<protein>
    <submittedName>
        <fullName evidence="3">Universal stress protein UspA</fullName>
    </submittedName>
</protein>